<reference evidence="1 2" key="1">
    <citation type="journal article" date="2015" name="Genome Announc.">
        <title>Complete Genome Sequence of Sedimenticola thiotaurini Strain SIP-G1, a Polyphosphate- and Polyhydroxyalkanoate-Accumulating Sulfur-Oxidizing Gammaproteobacterium Isolated from Salt Marsh Sediments.</title>
        <authorList>
            <person name="Flood B.E."/>
            <person name="Jones D.S."/>
            <person name="Bailey J.V."/>
        </authorList>
    </citation>
    <scope>NUCLEOTIDE SEQUENCE [LARGE SCALE GENOMIC DNA]</scope>
    <source>
        <strain evidence="1 2">SIP-G1</strain>
    </source>
</reference>
<name>A0A0F7K3V6_9GAMM</name>
<dbReference type="KEGG" id="seds:AAY24_16000"/>
<evidence type="ECO:0000313" key="1">
    <source>
        <dbReference type="EMBL" id="AKH21613.1"/>
    </source>
</evidence>
<dbReference type="AlphaFoldDB" id="A0A0F7K3V6"/>
<gene>
    <name evidence="1" type="ORF">AAY24_16000</name>
</gene>
<keyword evidence="2" id="KW-1185">Reference proteome</keyword>
<dbReference type="InterPro" id="IPR012337">
    <property type="entry name" value="RNaseH-like_sf"/>
</dbReference>
<protein>
    <recommendedName>
        <fullName evidence="3">Exonuclease domain-containing protein</fullName>
    </recommendedName>
</protein>
<dbReference type="SUPFAM" id="SSF53098">
    <property type="entry name" value="Ribonuclease H-like"/>
    <property type="match status" value="1"/>
</dbReference>
<dbReference type="RefSeq" id="WP_046860534.1">
    <property type="nucleotide sequence ID" value="NZ_CP011412.1"/>
</dbReference>
<proteinExistence type="predicted"/>
<accession>A0A0F7K3V6</accession>
<evidence type="ECO:0000313" key="2">
    <source>
        <dbReference type="Proteomes" id="UP000034410"/>
    </source>
</evidence>
<dbReference type="OrthoDB" id="5705783at2"/>
<dbReference type="Gene3D" id="3.30.420.10">
    <property type="entry name" value="Ribonuclease H-like superfamily/Ribonuclease H"/>
    <property type="match status" value="1"/>
</dbReference>
<sequence>MLPTIIDIEASGFGRDSYPIEVGVVLPDRHCYCYLIRPATHWTHWDSKAEAVHGISRQLLLEKGVAPKQVAEQLNQLLQGRKVYTDAWGHDISWIGKLFDLTGIIQRFNLESLRGLIDEGQIALWHPTKAAVIAELNLTRHRASTDAMILQETYRRICQPATRPAMPTTDVGTR</sequence>
<dbReference type="GO" id="GO:0003676">
    <property type="term" value="F:nucleic acid binding"/>
    <property type="evidence" value="ECO:0007669"/>
    <property type="project" value="InterPro"/>
</dbReference>
<dbReference type="PATRIC" id="fig|1543721.4.peg.3300"/>
<dbReference type="Proteomes" id="UP000034410">
    <property type="component" value="Chromosome"/>
</dbReference>
<dbReference type="EMBL" id="CP011412">
    <property type="protein sequence ID" value="AKH21613.1"/>
    <property type="molecule type" value="Genomic_DNA"/>
</dbReference>
<dbReference type="InterPro" id="IPR036397">
    <property type="entry name" value="RNaseH_sf"/>
</dbReference>
<evidence type="ECO:0008006" key="3">
    <source>
        <dbReference type="Google" id="ProtNLM"/>
    </source>
</evidence>
<organism evidence="1 2">
    <name type="scientific">Sedimenticola thiotaurini</name>
    <dbReference type="NCBI Taxonomy" id="1543721"/>
    <lineage>
        <taxon>Bacteria</taxon>
        <taxon>Pseudomonadati</taxon>
        <taxon>Pseudomonadota</taxon>
        <taxon>Gammaproteobacteria</taxon>
        <taxon>Chromatiales</taxon>
        <taxon>Sedimenticolaceae</taxon>
        <taxon>Sedimenticola</taxon>
    </lineage>
</organism>